<evidence type="ECO:0000256" key="3">
    <source>
        <dbReference type="ARBA" id="ARBA00022723"/>
    </source>
</evidence>
<keyword evidence="3" id="KW-0479">Metal-binding</keyword>
<name>A0ABR4N744_9FUNG</name>
<evidence type="ECO:0000313" key="8">
    <source>
        <dbReference type="Proteomes" id="UP001527925"/>
    </source>
</evidence>
<dbReference type="PANTHER" id="PTHR23292:SF6">
    <property type="entry name" value="FI16602P1-RELATED"/>
    <property type="match status" value="1"/>
</dbReference>
<evidence type="ECO:0000256" key="2">
    <source>
        <dbReference type="ARBA" id="ARBA00005975"/>
    </source>
</evidence>
<evidence type="ECO:0000256" key="4">
    <source>
        <dbReference type="ARBA" id="ARBA00022833"/>
    </source>
</evidence>
<proteinExistence type="inferred from homology"/>
<protein>
    <recommendedName>
        <fullName evidence="6">LITAF domain-containing protein</fullName>
    </recommendedName>
</protein>
<sequence length="123" mass="13475">MPAYGPPHFQYYAAAPPLTTAFPGVPVAQVVHVCASNQPVGYQVVDGRLVLSVAEPVRMFCPHDQCEVVTVIDRTPGCFTYASSAFLCCVAWPLFWLPFCMERCQDKVHRCSICGNTLAIVPP</sequence>
<dbReference type="PROSITE" id="PS51837">
    <property type="entry name" value="LITAF"/>
    <property type="match status" value="1"/>
</dbReference>
<evidence type="ECO:0000313" key="7">
    <source>
        <dbReference type="EMBL" id="KAL2915367.1"/>
    </source>
</evidence>
<feature type="domain" description="LITAF" evidence="6">
    <location>
        <begin position="40"/>
        <end position="123"/>
    </location>
</feature>
<evidence type="ECO:0000259" key="6">
    <source>
        <dbReference type="PROSITE" id="PS51837"/>
    </source>
</evidence>
<organism evidence="7 8">
    <name type="scientific">Polyrhizophydium stewartii</name>
    <dbReference type="NCBI Taxonomy" id="2732419"/>
    <lineage>
        <taxon>Eukaryota</taxon>
        <taxon>Fungi</taxon>
        <taxon>Fungi incertae sedis</taxon>
        <taxon>Chytridiomycota</taxon>
        <taxon>Chytridiomycota incertae sedis</taxon>
        <taxon>Chytridiomycetes</taxon>
        <taxon>Rhizophydiales</taxon>
        <taxon>Rhizophydiales incertae sedis</taxon>
        <taxon>Polyrhizophydium</taxon>
    </lineage>
</organism>
<evidence type="ECO:0000256" key="5">
    <source>
        <dbReference type="ARBA" id="ARBA00023136"/>
    </source>
</evidence>
<keyword evidence="5" id="KW-0472">Membrane</keyword>
<dbReference type="InterPro" id="IPR037519">
    <property type="entry name" value="LITAF_fam"/>
</dbReference>
<dbReference type="Pfam" id="PF10601">
    <property type="entry name" value="zf-LITAF-like"/>
    <property type="match status" value="1"/>
</dbReference>
<dbReference type="PANTHER" id="PTHR23292">
    <property type="entry name" value="LIPOPOLYSACCHARIDE-INDUCED TUMOR NECROSIS FACTOR-ALPHA FACTOR"/>
    <property type="match status" value="1"/>
</dbReference>
<dbReference type="InterPro" id="IPR006629">
    <property type="entry name" value="LITAF"/>
</dbReference>
<dbReference type="SMART" id="SM00714">
    <property type="entry name" value="LITAF"/>
    <property type="match status" value="1"/>
</dbReference>
<evidence type="ECO:0000256" key="1">
    <source>
        <dbReference type="ARBA" id="ARBA00004170"/>
    </source>
</evidence>
<reference evidence="7 8" key="1">
    <citation type="submission" date="2023-09" db="EMBL/GenBank/DDBJ databases">
        <title>Pangenome analysis of Batrachochytrium dendrobatidis and related Chytrids.</title>
        <authorList>
            <person name="Yacoub M.N."/>
            <person name="Stajich J.E."/>
            <person name="James T.Y."/>
        </authorList>
    </citation>
    <scope>NUCLEOTIDE SEQUENCE [LARGE SCALE GENOMIC DNA]</scope>
    <source>
        <strain evidence="7 8">JEL0888</strain>
    </source>
</reference>
<gene>
    <name evidence="7" type="ORF">HK105_204983</name>
</gene>
<accession>A0ABR4N744</accession>
<dbReference type="Proteomes" id="UP001527925">
    <property type="component" value="Unassembled WGS sequence"/>
</dbReference>
<comment type="subcellular location">
    <subcellularLocation>
        <location evidence="1">Membrane</location>
        <topology evidence="1">Peripheral membrane protein</topology>
    </subcellularLocation>
</comment>
<keyword evidence="8" id="KW-1185">Reference proteome</keyword>
<keyword evidence="4" id="KW-0862">Zinc</keyword>
<dbReference type="EMBL" id="JADGIZ020000024">
    <property type="protein sequence ID" value="KAL2915367.1"/>
    <property type="molecule type" value="Genomic_DNA"/>
</dbReference>
<comment type="similarity">
    <text evidence="2">Belongs to the CDIP1/LITAF family.</text>
</comment>
<comment type="caution">
    <text evidence="7">The sequence shown here is derived from an EMBL/GenBank/DDBJ whole genome shotgun (WGS) entry which is preliminary data.</text>
</comment>